<evidence type="ECO:0000313" key="3">
    <source>
        <dbReference type="Proteomes" id="UP001456524"/>
    </source>
</evidence>
<feature type="region of interest" description="Disordered" evidence="1">
    <location>
        <begin position="139"/>
        <end position="174"/>
    </location>
</feature>
<protein>
    <submittedName>
        <fullName evidence="2">Uncharacterized protein</fullName>
    </submittedName>
</protein>
<evidence type="ECO:0000313" key="2">
    <source>
        <dbReference type="EMBL" id="KAK8177785.1"/>
    </source>
</evidence>
<sequence>MDKADQADGAAKHRVCSYFHGQLETCYHQFRTYDICVSIWSKTVAQIGDDPASIPLYRNLDAHKTSTWELLRHTQKTLIEQIQSLSPQVRYEFTPTFIESAESVFGESDQSRWPTGMLLTRHLRQWDIERAVKSARATLTAPMPTSGLPLSVTGQQQHDPALPPPLPVAGQQQHARTLPPLLSVAGQHHHIPALPSPSGAERTIEGPPSKRQKIDRREGESESALPSIVVSPPGEHRAPLLPPLDNPMIPTNQLQQWKLEPDSKENEAPRTSGFSHSTAQQIKIKTEPDTEMTEAQTSSERHYSSGRNYLLDKIGQQTQIKTEPDEEMTEAPTTPIFDDLTAQQTEIKTKPDTEMTEAQTSSGRKDSLYPHQLFESPANSDQD</sequence>
<feature type="compositionally biased region" description="Polar residues" evidence="1">
    <location>
        <begin position="272"/>
        <end position="283"/>
    </location>
</feature>
<keyword evidence="3" id="KW-1185">Reference proteome</keyword>
<proteinExistence type="predicted"/>
<name>A0ABR1Y7T1_9PEZI</name>
<feature type="region of interest" description="Disordered" evidence="1">
    <location>
        <begin position="189"/>
        <end position="383"/>
    </location>
</feature>
<reference evidence="2 3" key="1">
    <citation type="journal article" date="2022" name="G3 (Bethesda)">
        <title>Enemy or ally: a genomic approach to elucidate the lifestyle of Phyllosticta citrichinaensis.</title>
        <authorList>
            <person name="Buijs V.A."/>
            <person name="Groenewald J.Z."/>
            <person name="Haridas S."/>
            <person name="LaButti K.M."/>
            <person name="Lipzen A."/>
            <person name="Martin F.M."/>
            <person name="Barry K."/>
            <person name="Grigoriev I.V."/>
            <person name="Crous P.W."/>
            <person name="Seidl M.F."/>
        </authorList>
    </citation>
    <scope>NUCLEOTIDE SEQUENCE [LARGE SCALE GENOMIC DNA]</scope>
    <source>
        <strain evidence="2 3">CBS 129764</strain>
    </source>
</reference>
<organism evidence="2 3">
    <name type="scientific">Phyllosticta citrichinensis</name>
    <dbReference type="NCBI Taxonomy" id="1130410"/>
    <lineage>
        <taxon>Eukaryota</taxon>
        <taxon>Fungi</taxon>
        <taxon>Dikarya</taxon>
        <taxon>Ascomycota</taxon>
        <taxon>Pezizomycotina</taxon>
        <taxon>Dothideomycetes</taxon>
        <taxon>Dothideomycetes incertae sedis</taxon>
        <taxon>Botryosphaeriales</taxon>
        <taxon>Phyllostictaceae</taxon>
        <taxon>Phyllosticta</taxon>
    </lineage>
</organism>
<dbReference type="EMBL" id="JBBWUH010000001">
    <property type="protein sequence ID" value="KAK8177785.1"/>
    <property type="molecule type" value="Genomic_DNA"/>
</dbReference>
<accession>A0ABR1Y7T1</accession>
<comment type="caution">
    <text evidence="2">The sequence shown here is derived from an EMBL/GenBank/DDBJ whole genome shotgun (WGS) entry which is preliminary data.</text>
</comment>
<dbReference type="Proteomes" id="UP001456524">
    <property type="component" value="Unassembled WGS sequence"/>
</dbReference>
<feature type="compositionally biased region" description="Basic and acidic residues" evidence="1">
    <location>
        <begin position="259"/>
        <end position="268"/>
    </location>
</feature>
<evidence type="ECO:0000256" key="1">
    <source>
        <dbReference type="SAM" id="MobiDB-lite"/>
    </source>
</evidence>
<gene>
    <name evidence="2" type="ORF">IWX90DRAFT_31322</name>
</gene>